<sequence>MNIAGVKSWSTFIKSAKYCSIEQDNEGFRFIPHKNMGKNGGYEVIQQNVFTLKTPFDEILDLAKIGDSLNKVFEFCE</sequence>
<proteinExistence type="predicted"/>
<protein>
    <submittedName>
        <fullName evidence="1">Uncharacterized protein</fullName>
    </submittedName>
</protein>
<evidence type="ECO:0000313" key="1">
    <source>
        <dbReference type="EMBL" id="RWX44232.1"/>
    </source>
</evidence>
<dbReference type="EMBL" id="MTKO01000099">
    <property type="protein sequence ID" value="RWX44232.1"/>
    <property type="molecule type" value="Genomic_DNA"/>
</dbReference>
<organism evidence="1 2">
    <name type="scientific">Candidatus Electrothrix aarhusensis</name>
    <dbReference type="NCBI Taxonomy" id="1859131"/>
    <lineage>
        <taxon>Bacteria</taxon>
        <taxon>Pseudomonadati</taxon>
        <taxon>Thermodesulfobacteriota</taxon>
        <taxon>Desulfobulbia</taxon>
        <taxon>Desulfobulbales</taxon>
        <taxon>Desulfobulbaceae</taxon>
        <taxon>Candidatus Electrothrix</taxon>
    </lineage>
</organism>
<dbReference type="Gene3D" id="3.40.1590.10">
    <property type="entry name" value="NMB0488-like"/>
    <property type="match status" value="1"/>
</dbReference>
<dbReference type="Proteomes" id="UP000287853">
    <property type="component" value="Unassembled WGS sequence"/>
</dbReference>
<dbReference type="AlphaFoldDB" id="A0A3S3U7Y1"/>
<dbReference type="SUPFAM" id="SSF160207">
    <property type="entry name" value="NMB0488-like"/>
    <property type="match status" value="1"/>
</dbReference>
<evidence type="ECO:0000313" key="2">
    <source>
        <dbReference type="Proteomes" id="UP000287853"/>
    </source>
</evidence>
<reference evidence="1 2" key="1">
    <citation type="submission" date="2017-01" db="EMBL/GenBank/DDBJ databases">
        <title>The cable genome- insights into the physiology and evolution of filamentous bacteria capable of sulfide oxidation via long distance electron transfer.</title>
        <authorList>
            <person name="Schreiber L."/>
            <person name="Bjerg J.T."/>
            <person name="Boggild A."/>
            <person name="Van De Vossenberg J."/>
            <person name="Meysman F."/>
            <person name="Nielsen L.P."/>
            <person name="Schramm A."/>
            <person name="Kjeldsen K.U."/>
        </authorList>
    </citation>
    <scope>NUCLEOTIDE SEQUENCE [LARGE SCALE GENOMIC DNA]</scope>
    <source>
        <strain evidence="1">MCF</strain>
    </source>
</reference>
<accession>A0A3S3U7Y1</accession>
<gene>
    <name evidence="1" type="ORF">H206_02228</name>
</gene>
<dbReference type="InterPro" id="IPR037891">
    <property type="entry name" value="Cdil-like_sf"/>
</dbReference>
<keyword evidence="2" id="KW-1185">Reference proteome</keyword>
<comment type="caution">
    <text evidence="1">The sequence shown here is derived from an EMBL/GenBank/DDBJ whole genome shotgun (WGS) entry which is preliminary data.</text>
</comment>
<name>A0A3S3U7Y1_9BACT</name>